<dbReference type="InParanoid" id="A0A0V0QSY4"/>
<evidence type="ECO:0000313" key="3">
    <source>
        <dbReference type="Proteomes" id="UP000054937"/>
    </source>
</evidence>
<name>A0A0V0QSY4_PSEPJ</name>
<feature type="compositionally biased region" description="Basic and acidic residues" evidence="1">
    <location>
        <begin position="25"/>
        <end position="57"/>
    </location>
</feature>
<evidence type="ECO:0000256" key="1">
    <source>
        <dbReference type="SAM" id="MobiDB-lite"/>
    </source>
</evidence>
<reference evidence="2 3" key="1">
    <citation type="journal article" date="2015" name="Sci. Rep.">
        <title>Genome of the facultative scuticociliatosis pathogen Pseudocohnilembus persalinus provides insight into its virulence through horizontal gene transfer.</title>
        <authorList>
            <person name="Xiong J."/>
            <person name="Wang G."/>
            <person name="Cheng J."/>
            <person name="Tian M."/>
            <person name="Pan X."/>
            <person name="Warren A."/>
            <person name="Jiang C."/>
            <person name="Yuan D."/>
            <person name="Miao W."/>
        </authorList>
    </citation>
    <scope>NUCLEOTIDE SEQUENCE [LARGE SCALE GENOMIC DNA]</scope>
    <source>
        <strain evidence="2">36N120E</strain>
    </source>
</reference>
<gene>
    <name evidence="2" type="ORF">PPERSA_04518</name>
</gene>
<feature type="region of interest" description="Disordered" evidence="1">
    <location>
        <begin position="1"/>
        <end position="63"/>
    </location>
</feature>
<dbReference type="EMBL" id="LDAU01000107">
    <property type="protein sequence ID" value="KRX05481.1"/>
    <property type="molecule type" value="Genomic_DNA"/>
</dbReference>
<sequence length="1118" mass="132509">MQNNQKISIPLINNSAQRNKSAKVQRHDQSREKFKGYINKQTKDDKKRDQLQGKKQQDLIPTPGQFLVVSNQQHTRSQQVASRQQRSMTGKSISNMGITQQVPVTNKSIVMNASQVRSNVGTGRQNTRLRSSNSVMSNTSLQRNVGGHYPNANQSRQQEQNGNYINLSKITSRNNNSKNGQFLQQNQIKNDNFYEDYLLQQSEQLDASQYALKSNAQPYITTNLKQIINRQHTGLLEKSSKTIQQLIDENVLQEGTTLKRSAVNNERMKKAQIQPLNDSKNSSFMQKSGSNRGLRPITASYLKNQIQKEQTEVSETSEYLKQVINEDKLQNNQKIKTSYIVSRKSLLKNKYIQGYQTVKLTQNDLRNFMKNQQNFQKIEGNQSRIDYSRQSPYIYNDDNAEREIAKRLNLPTKESNNKNQDEERKKGYFLPLDYYNLDDEDGHPEIVMEKYRDPNSGELFGYSKWQLNNGSFEWRRCRVLNYNESQERYMVQWQNGKTKFVSRINLRFEREHEDEFQKKLKAAEYYREMSEMFMKYNFMIESLECNANLPEKVVENIIFYVAGFTIKLGPPADPIIHEQLSAEEKFNYRKKQFKEYDKKELNGDCGKARQLIEKNYSDKIFQELLKEINREFRNGNKRVQFNSSLPFSEERQKLFMGILPDYMFISPVLQGTIETHRTRKSEMGVPDQYYIRYLVLDEKRNQEEIVEKYNFLSYFEKIREDLNRANQDILKRLSDIHLDSILFQSRFLVPENLQEFESVLEFKKIFSNKALEGQRYLGSKIFDHNFDISEIVGLEIKRVTDKNAEIERRYGDAKQREKRAIQMSSQFKTQILRLQRSINYQYEMIGRKQFIDSMELYFSYFNSIMNLYRDRNQENINDLEIDQSIEEVIDEEKLINFIESQKFLSYSSSFKQIKLPFKNILTCKNKLVRNDPEFMIKQAKEQILKNRQLEREKIINEKKEKIEKGELQMDEKTFLEQQALLRKDEEEEILDKDIKIRKFKNNNYVQYDIDLDEWIQEFENVFENVVYLFKTIQCMGINHFEPVRKNNLLKIFENVNLKMVKDEIYVLNEGKAQNESDDDQIIVEYRKRIKGVIGQMRQIGGLKKIGLQQDKSRIYVQI</sequence>
<proteinExistence type="predicted"/>
<evidence type="ECO:0000313" key="2">
    <source>
        <dbReference type="EMBL" id="KRX05481.1"/>
    </source>
</evidence>
<dbReference type="OMA" id="YREMSEM"/>
<dbReference type="Proteomes" id="UP000054937">
    <property type="component" value="Unassembled WGS sequence"/>
</dbReference>
<dbReference type="OrthoDB" id="10656026at2759"/>
<accession>A0A0V0QSY4</accession>
<keyword evidence="3" id="KW-1185">Reference proteome</keyword>
<organism evidence="2 3">
    <name type="scientific">Pseudocohnilembus persalinus</name>
    <name type="common">Ciliate</name>
    <dbReference type="NCBI Taxonomy" id="266149"/>
    <lineage>
        <taxon>Eukaryota</taxon>
        <taxon>Sar</taxon>
        <taxon>Alveolata</taxon>
        <taxon>Ciliophora</taxon>
        <taxon>Intramacronucleata</taxon>
        <taxon>Oligohymenophorea</taxon>
        <taxon>Scuticociliatia</taxon>
        <taxon>Philasterida</taxon>
        <taxon>Pseudocohnilembidae</taxon>
        <taxon>Pseudocohnilembus</taxon>
    </lineage>
</organism>
<protein>
    <submittedName>
        <fullName evidence="2">Uncharacterized protein</fullName>
    </submittedName>
</protein>
<comment type="caution">
    <text evidence="2">The sequence shown here is derived from an EMBL/GenBank/DDBJ whole genome shotgun (WGS) entry which is preliminary data.</text>
</comment>
<feature type="compositionally biased region" description="Polar residues" evidence="1">
    <location>
        <begin position="1"/>
        <end position="19"/>
    </location>
</feature>
<dbReference type="AlphaFoldDB" id="A0A0V0QSY4"/>